<dbReference type="RefSeq" id="XP_025360956.1">
    <property type="nucleotide sequence ID" value="XM_025509650.1"/>
</dbReference>
<dbReference type="Proteomes" id="UP000245884">
    <property type="component" value="Unassembled WGS sequence"/>
</dbReference>
<protein>
    <submittedName>
        <fullName evidence="2">Uncharacterized protein</fullName>
    </submittedName>
</protein>
<accession>A0A316UN08</accession>
<dbReference type="AlphaFoldDB" id="A0A316UN08"/>
<evidence type="ECO:0000313" key="2">
    <source>
        <dbReference type="EMBL" id="PWN26344.1"/>
    </source>
</evidence>
<name>A0A316UN08_9BASI</name>
<reference evidence="2 3" key="1">
    <citation type="journal article" date="2018" name="Mol. Biol. Evol.">
        <title>Broad Genomic Sampling Reveals a Smut Pathogenic Ancestry of the Fungal Clade Ustilaginomycotina.</title>
        <authorList>
            <person name="Kijpornyongpan T."/>
            <person name="Mondo S.J."/>
            <person name="Barry K."/>
            <person name="Sandor L."/>
            <person name="Lee J."/>
            <person name="Lipzen A."/>
            <person name="Pangilinan J."/>
            <person name="LaButti K."/>
            <person name="Hainaut M."/>
            <person name="Henrissat B."/>
            <person name="Grigoriev I.V."/>
            <person name="Spatafora J.W."/>
            <person name="Aime M.C."/>
        </authorList>
    </citation>
    <scope>NUCLEOTIDE SEQUENCE [LARGE SCALE GENOMIC DNA]</scope>
    <source>
        <strain evidence="2 3">MCA 5214</strain>
    </source>
</reference>
<sequence length="333" mass="36272">MRCSTGGTSPYRVHRQFWDPASAKTTDAESKSCSPAPTWAKLSAACADSLRPRQKRTSSCRVWRQTCRSTAALSWRLDVQTETGRTLSSCRSSGCLFPSLQLKACSASSPWCQSKSKQTGSPRRLLSKPASMLVHTCLPQRRSSSQNHDAENPIRSSFRSRSGRQRPKPRAHFSQASKRARIPRGCGPGIARHEEEADHSRRAPLQLGTWISTLLGVGCATQSQGGESSSGVDATRSEIGALQSQVPRRATRLIERPHHFLGGAGLRSSQGLHARNRSRYCRSKPTAHLRPAAKEDQAVRTTASAATQASIDARRALPPPADPILEAVCLPHL</sequence>
<evidence type="ECO:0000313" key="3">
    <source>
        <dbReference type="Proteomes" id="UP000245884"/>
    </source>
</evidence>
<dbReference type="EMBL" id="KZ819672">
    <property type="protein sequence ID" value="PWN26344.1"/>
    <property type="molecule type" value="Genomic_DNA"/>
</dbReference>
<feature type="compositionally biased region" description="Basic and acidic residues" evidence="1">
    <location>
        <begin position="191"/>
        <end position="201"/>
    </location>
</feature>
<gene>
    <name evidence="2" type="ORF">BDZ90DRAFT_52668</name>
</gene>
<organism evidence="2 3">
    <name type="scientific">Jaminaea rosea</name>
    <dbReference type="NCBI Taxonomy" id="1569628"/>
    <lineage>
        <taxon>Eukaryota</taxon>
        <taxon>Fungi</taxon>
        <taxon>Dikarya</taxon>
        <taxon>Basidiomycota</taxon>
        <taxon>Ustilaginomycotina</taxon>
        <taxon>Exobasidiomycetes</taxon>
        <taxon>Microstromatales</taxon>
        <taxon>Microstromatales incertae sedis</taxon>
        <taxon>Jaminaea</taxon>
    </lineage>
</organism>
<feature type="region of interest" description="Disordered" evidence="1">
    <location>
        <begin position="138"/>
        <end position="202"/>
    </location>
</feature>
<feature type="compositionally biased region" description="Basic residues" evidence="1">
    <location>
        <begin position="161"/>
        <end position="171"/>
    </location>
</feature>
<keyword evidence="3" id="KW-1185">Reference proteome</keyword>
<evidence type="ECO:0000256" key="1">
    <source>
        <dbReference type="SAM" id="MobiDB-lite"/>
    </source>
</evidence>
<dbReference type="GeneID" id="37031473"/>
<proteinExistence type="predicted"/>